<dbReference type="InterPro" id="IPR014369">
    <property type="entry name" value="Gly/Sar_N_MeTrfase"/>
</dbReference>
<evidence type="ECO:0000313" key="5">
    <source>
        <dbReference type="EMBL" id="MBH1940907.1"/>
    </source>
</evidence>
<comment type="caution">
    <text evidence="5">The sequence shown here is derived from an EMBL/GenBank/DDBJ whole genome shotgun (WGS) entry which is preliminary data.</text>
</comment>
<dbReference type="GO" id="GO:0016594">
    <property type="term" value="F:glycine binding"/>
    <property type="evidence" value="ECO:0007669"/>
    <property type="project" value="TreeGrafter"/>
</dbReference>
<reference evidence="5" key="1">
    <citation type="submission" date="2020-12" db="EMBL/GenBank/DDBJ databases">
        <title>M. sibirica DSM 26468T genome.</title>
        <authorList>
            <person name="Thieme N."/>
            <person name="Rettenmaier R."/>
            <person name="Zverlov V."/>
            <person name="Liebl W."/>
        </authorList>
    </citation>
    <scope>NUCLEOTIDE SEQUENCE</scope>
    <source>
        <strain evidence="5">DSM 26468</strain>
    </source>
</reference>
<dbReference type="AlphaFoldDB" id="A0A8J7H2D7"/>
<dbReference type="Gene3D" id="3.40.50.150">
    <property type="entry name" value="Vaccinia Virus protein VP39"/>
    <property type="match status" value="1"/>
</dbReference>
<dbReference type="InterPro" id="IPR029063">
    <property type="entry name" value="SAM-dependent_MTases_sf"/>
</dbReference>
<evidence type="ECO:0000256" key="2">
    <source>
        <dbReference type="ARBA" id="ARBA00022679"/>
    </source>
</evidence>
<evidence type="ECO:0000256" key="3">
    <source>
        <dbReference type="ARBA" id="ARBA00022691"/>
    </source>
</evidence>
<dbReference type="GO" id="GO:1904047">
    <property type="term" value="F:S-adenosyl-L-methionine binding"/>
    <property type="evidence" value="ECO:0007669"/>
    <property type="project" value="TreeGrafter"/>
</dbReference>
<keyword evidence="3" id="KW-0949">S-adenosyl-L-methionine</keyword>
<keyword evidence="2" id="KW-0808">Transferase</keyword>
<name>A0A8J7H2D7_9FIRM</name>
<dbReference type="GO" id="GO:0046498">
    <property type="term" value="P:S-adenosylhomocysteine metabolic process"/>
    <property type="evidence" value="ECO:0007669"/>
    <property type="project" value="TreeGrafter"/>
</dbReference>
<gene>
    <name evidence="5" type="ORF">I5677_08395</name>
</gene>
<evidence type="ECO:0000256" key="1">
    <source>
        <dbReference type="ARBA" id="ARBA00022603"/>
    </source>
</evidence>
<evidence type="ECO:0000313" key="6">
    <source>
        <dbReference type="Proteomes" id="UP000623269"/>
    </source>
</evidence>
<dbReference type="GO" id="GO:0042802">
    <property type="term" value="F:identical protein binding"/>
    <property type="evidence" value="ECO:0007669"/>
    <property type="project" value="TreeGrafter"/>
</dbReference>
<sequence>MGNHQTESFYERIADKYHWFFSSWDNAMKRQMQELIPLLHINKVRTVLDCSCGTGLQAIGLAKEGFHVTGSDISNKMLEIARKNAEKDGIKDIHFIQADFRDIQSKMNGSFDAVISFGNSIPHLHRNCDILDAFTNIYNCLNNGGLAVFDIRNYDDMLINKPKFLPMRIHDEKDEKIVSILYVFDYLDDIIRFNVVYLVEDKTSGEKSMEVEVSDYYPIKSAVFVDLLKEAGFINIEIIEKGSNIHFIGYKL</sequence>
<keyword evidence="6" id="KW-1185">Reference proteome</keyword>
<protein>
    <submittedName>
        <fullName evidence="5">Class I SAM-dependent methyltransferase</fullName>
    </submittedName>
</protein>
<proteinExistence type="predicted"/>
<dbReference type="GO" id="GO:0005829">
    <property type="term" value="C:cytosol"/>
    <property type="evidence" value="ECO:0007669"/>
    <property type="project" value="TreeGrafter"/>
</dbReference>
<dbReference type="GO" id="GO:0046500">
    <property type="term" value="P:S-adenosylmethionine metabolic process"/>
    <property type="evidence" value="ECO:0007669"/>
    <property type="project" value="TreeGrafter"/>
</dbReference>
<dbReference type="GO" id="GO:0051289">
    <property type="term" value="P:protein homotetramerization"/>
    <property type="evidence" value="ECO:0007669"/>
    <property type="project" value="TreeGrafter"/>
</dbReference>
<dbReference type="GO" id="GO:0032259">
    <property type="term" value="P:methylation"/>
    <property type="evidence" value="ECO:0007669"/>
    <property type="project" value="UniProtKB-KW"/>
</dbReference>
<feature type="domain" description="Methyltransferase" evidence="4">
    <location>
        <begin position="47"/>
        <end position="145"/>
    </location>
</feature>
<dbReference type="PANTHER" id="PTHR16458">
    <property type="entry name" value="GLYCINE N-METHYLTRANSFERASE"/>
    <property type="match status" value="1"/>
</dbReference>
<dbReference type="GO" id="GO:0006730">
    <property type="term" value="P:one-carbon metabolic process"/>
    <property type="evidence" value="ECO:0007669"/>
    <property type="project" value="TreeGrafter"/>
</dbReference>
<evidence type="ECO:0000259" key="4">
    <source>
        <dbReference type="Pfam" id="PF13649"/>
    </source>
</evidence>
<dbReference type="GO" id="GO:1901052">
    <property type="term" value="P:sarcosine metabolic process"/>
    <property type="evidence" value="ECO:0007669"/>
    <property type="project" value="TreeGrafter"/>
</dbReference>
<dbReference type="Proteomes" id="UP000623269">
    <property type="component" value="Unassembled WGS sequence"/>
</dbReference>
<dbReference type="GO" id="GO:0006111">
    <property type="term" value="P:regulation of gluconeogenesis"/>
    <property type="evidence" value="ECO:0007669"/>
    <property type="project" value="TreeGrafter"/>
</dbReference>
<dbReference type="RefSeq" id="WP_197661131.1">
    <property type="nucleotide sequence ID" value="NZ_JAEAGR010000007.1"/>
</dbReference>
<organism evidence="5 6">
    <name type="scientific">Mobilitalea sibirica</name>
    <dbReference type="NCBI Taxonomy" id="1462919"/>
    <lineage>
        <taxon>Bacteria</taxon>
        <taxon>Bacillati</taxon>
        <taxon>Bacillota</taxon>
        <taxon>Clostridia</taxon>
        <taxon>Lachnospirales</taxon>
        <taxon>Lachnospiraceae</taxon>
        <taxon>Mobilitalea</taxon>
    </lineage>
</organism>
<keyword evidence="1 5" id="KW-0489">Methyltransferase</keyword>
<dbReference type="EMBL" id="JAEAGR010000007">
    <property type="protein sequence ID" value="MBH1940907.1"/>
    <property type="molecule type" value="Genomic_DNA"/>
</dbReference>
<dbReference type="GO" id="GO:0017174">
    <property type="term" value="F:glycine N-methyltransferase activity"/>
    <property type="evidence" value="ECO:0007669"/>
    <property type="project" value="InterPro"/>
</dbReference>
<dbReference type="InterPro" id="IPR041698">
    <property type="entry name" value="Methyltransf_25"/>
</dbReference>
<dbReference type="SUPFAM" id="SSF53335">
    <property type="entry name" value="S-adenosyl-L-methionine-dependent methyltransferases"/>
    <property type="match status" value="1"/>
</dbReference>
<accession>A0A8J7H2D7</accession>
<dbReference type="PANTHER" id="PTHR16458:SF2">
    <property type="entry name" value="GLYCINE N-METHYLTRANSFERASE"/>
    <property type="match status" value="1"/>
</dbReference>
<dbReference type="CDD" id="cd02440">
    <property type="entry name" value="AdoMet_MTases"/>
    <property type="match status" value="1"/>
</dbReference>
<dbReference type="Pfam" id="PF13649">
    <property type="entry name" value="Methyltransf_25"/>
    <property type="match status" value="1"/>
</dbReference>